<gene>
    <name evidence="1" type="ORF">AUC68_05635</name>
</gene>
<dbReference type="STRING" id="1774968.AUC68_05635"/>
<proteinExistence type="predicted"/>
<evidence type="ECO:0000313" key="1">
    <source>
        <dbReference type="EMBL" id="ODR99447.1"/>
    </source>
</evidence>
<dbReference type="Proteomes" id="UP000094501">
    <property type="component" value="Unassembled WGS sequence"/>
</dbReference>
<evidence type="ECO:0000313" key="2">
    <source>
        <dbReference type="Proteomes" id="UP000094501"/>
    </source>
</evidence>
<keyword evidence="2" id="KW-1185">Reference proteome</keyword>
<accession>A0A1E3W0W6</accession>
<sequence>MQDIVFSLGETTITGAFYGTCQRKHALLELRGEINYELSDEFRDPMGIEDRVLEQIGAVGMFPTELPAAEPYRIVDRWTGTFSAMVHMDRARSAYRYEKSR</sequence>
<name>A0A1E3W0W6_9HYPH</name>
<dbReference type="AlphaFoldDB" id="A0A1E3W0W6"/>
<dbReference type="OrthoDB" id="10005274at2"/>
<dbReference type="RefSeq" id="WP_069437384.1">
    <property type="nucleotide sequence ID" value="NZ_LPWG01000011.1"/>
</dbReference>
<comment type="caution">
    <text evidence="1">The sequence shown here is derived from an EMBL/GenBank/DDBJ whole genome shotgun (WGS) entry which is preliminary data.</text>
</comment>
<reference evidence="1 2" key="1">
    <citation type="journal article" date="2016" name="Environ. Microbiol.">
        <title>New Methyloceanibacter diversity from North Sea sediments includes methanotroph containing solely the soluble methane monooxygenase.</title>
        <authorList>
            <person name="Vekeman B."/>
            <person name="Kerckhof F.M."/>
            <person name="Cremers G."/>
            <person name="de Vos P."/>
            <person name="Vandamme P."/>
            <person name="Boon N."/>
            <person name="Op den Camp H.J."/>
            <person name="Heylen K."/>
        </authorList>
    </citation>
    <scope>NUCLEOTIDE SEQUENCE [LARGE SCALE GENOMIC DNA]</scope>
    <source>
        <strain evidence="1 2">R-67174</strain>
    </source>
</reference>
<organism evidence="1 2">
    <name type="scientific">Methyloceanibacter methanicus</name>
    <dbReference type="NCBI Taxonomy" id="1774968"/>
    <lineage>
        <taxon>Bacteria</taxon>
        <taxon>Pseudomonadati</taxon>
        <taxon>Pseudomonadota</taxon>
        <taxon>Alphaproteobacteria</taxon>
        <taxon>Hyphomicrobiales</taxon>
        <taxon>Hyphomicrobiaceae</taxon>
        <taxon>Methyloceanibacter</taxon>
    </lineage>
</organism>
<protein>
    <submittedName>
        <fullName evidence="1">Uncharacterized protein</fullName>
    </submittedName>
</protein>
<dbReference type="EMBL" id="LPWG01000011">
    <property type="protein sequence ID" value="ODR99447.1"/>
    <property type="molecule type" value="Genomic_DNA"/>
</dbReference>